<sequence length="183" mass="21315">MEQVINASHSKDFVTYAHPSLIINRFIIDITYTAGSYGMGGYGFLGFQLSPTEKRKQEWLICTIFSASDWFTVNGRWLSCHPAQYPQQQPLMGTIYDPHTKNKYSSPLKTWDDFKPLILNKKISQFDCKKNSCQMIIEENIIAINPSSNNRPPFYGSRQPRDFDEKDDLRKAWILAREIYLYL</sequence>
<comment type="caution">
    <text evidence="1">The sequence shown here is derived from an EMBL/GenBank/DDBJ whole genome shotgun (WGS) entry which is preliminary data.</text>
</comment>
<dbReference type="EMBL" id="JADEWC010000008">
    <property type="protein sequence ID" value="MBE9222100.1"/>
    <property type="molecule type" value="Genomic_DNA"/>
</dbReference>
<dbReference type="RefSeq" id="WP_193800266.1">
    <property type="nucleotide sequence ID" value="NZ_JADEWC010000008.1"/>
</dbReference>
<keyword evidence="2" id="KW-1185">Reference proteome</keyword>
<gene>
    <name evidence="1" type="ORF">IQ215_05255</name>
</gene>
<reference evidence="1 2" key="1">
    <citation type="submission" date="2020-10" db="EMBL/GenBank/DDBJ databases">
        <authorList>
            <person name="Castelo-Branco R."/>
            <person name="Eusebio N."/>
            <person name="Adriana R."/>
            <person name="Vieira A."/>
            <person name="Brugerolle De Fraissinette N."/>
            <person name="Rezende De Castro R."/>
            <person name="Schneider M.P."/>
            <person name="Vasconcelos V."/>
            <person name="Leao P.N."/>
        </authorList>
    </citation>
    <scope>NUCLEOTIDE SEQUENCE [LARGE SCALE GENOMIC DNA]</scope>
    <source>
        <strain evidence="1 2">LEGE 03274</strain>
    </source>
</reference>
<organism evidence="1 2">
    <name type="scientific">Cyanobacterium stanieri LEGE 03274</name>
    <dbReference type="NCBI Taxonomy" id="1828756"/>
    <lineage>
        <taxon>Bacteria</taxon>
        <taxon>Bacillati</taxon>
        <taxon>Cyanobacteriota</taxon>
        <taxon>Cyanophyceae</taxon>
        <taxon>Oscillatoriophycideae</taxon>
        <taxon>Chroococcales</taxon>
        <taxon>Geminocystaceae</taxon>
        <taxon>Cyanobacterium</taxon>
    </lineage>
</organism>
<accession>A0ABR9V2H2</accession>
<protein>
    <submittedName>
        <fullName evidence="1">Uncharacterized protein</fullName>
    </submittedName>
</protein>
<proteinExistence type="predicted"/>
<dbReference type="Proteomes" id="UP000654604">
    <property type="component" value="Unassembled WGS sequence"/>
</dbReference>
<evidence type="ECO:0000313" key="1">
    <source>
        <dbReference type="EMBL" id="MBE9222100.1"/>
    </source>
</evidence>
<name>A0ABR9V2H2_9CHRO</name>
<evidence type="ECO:0000313" key="2">
    <source>
        <dbReference type="Proteomes" id="UP000654604"/>
    </source>
</evidence>